<keyword evidence="1" id="KW-1185">Reference proteome</keyword>
<evidence type="ECO:0000313" key="1">
    <source>
        <dbReference type="Proteomes" id="UP000035642"/>
    </source>
</evidence>
<dbReference type="Proteomes" id="UP000035642">
    <property type="component" value="Unassembled WGS sequence"/>
</dbReference>
<proteinExistence type="predicted"/>
<sequence length="103" mass="11985">MMLLLVIDFHSHLIPLRLLNEVLESEHIASLYGDKESDGYSAVNKNRERNEDLCAMERRTIDLNTLNDEFDPPFLVEIRCQNTADYEHGYTDSLVEQVIMISR</sequence>
<accession>A0A0K0DJL6</accession>
<name>A0A0K0DJL6_ANGCA</name>
<protein>
    <submittedName>
        <fullName evidence="2">Uncharacterized protein</fullName>
    </submittedName>
</protein>
<organism evidence="1 2">
    <name type="scientific">Angiostrongylus cantonensis</name>
    <name type="common">Rat lungworm</name>
    <dbReference type="NCBI Taxonomy" id="6313"/>
    <lineage>
        <taxon>Eukaryota</taxon>
        <taxon>Metazoa</taxon>
        <taxon>Ecdysozoa</taxon>
        <taxon>Nematoda</taxon>
        <taxon>Chromadorea</taxon>
        <taxon>Rhabditida</taxon>
        <taxon>Rhabditina</taxon>
        <taxon>Rhabditomorpha</taxon>
        <taxon>Strongyloidea</taxon>
        <taxon>Metastrongylidae</taxon>
        <taxon>Angiostrongylus</taxon>
    </lineage>
</organism>
<reference evidence="2" key="2">
    <citation type="submission" date="2017-02" db="UniProtKB">
        <authorList>
            <consortium name="WormBaseParasite"/>
        </authorList>
    </citation>
    <scope>IDENTIFICATION</scope>
</reference>
<evidence type="ECO:0000313" key="2">
    <source>
        <dbReference type="WBParaSite" id="ACAC_0001161101-mRNA-1"/>
    </source>
</evidence>
<reference evidence="1" key="1">
    <citation type="submission" date="2012-09" db="EMBL/GenBank/DDBJ databases">
        <authorList>
            <person name="Martin A.A."/>
        </authorList>
    </citation>
    <scope>NUCLEOTIDE SEQUENCE</scope>
</reference>
<dbReference type="WBParaSite" id="ACAC_0001161101-mRNA-1">
    <property type="protein sequence ID" value="ACAC_0001161101-mRNA-1"/>
    <property type="gene ID" value="ACAC_0001161101"/>
</dbReference>
<dbReference type="AlphaFoldDB" id="A0A0K0DJL6"/>